<keyword evidence="2" id="KW-0812">Transmembrane</keyword>
<dbReference type="AlphaFoldDB" id="A0A2T1KAE3"/>
<dbReference type="Pfam" id="PF13584">
    <property type="entry name" value="BatD"/>
    <property type="match status" value="1"/>
</dbReference>
<evidence type="ECO:0000256" key="2">
    <source>
        <dbReference type="SAM" id="Phobius"/>
    </source>
</evidence>
<gene>
    <name evidence="4" type="ORF">C7H08_16755</name>
</gene>
<keyword evidence="2" id="KW-1133">Transmembrane helix</keyword>
<dbReference type="InterPro" id="IPR025738">
    <property type="entry name" value="BatD"/>
</dbReference>
<comment type="caution">
    <text evidence="4">The sequence shown here is derived from an EMBL/GenBank/DDBJ whole genome shotgun (WGS) entry which is preliminary data.</text>
</comment>
<feature type="transmembrane region" description="Helical" evidence="2">
    <location>
        <begin position="429"/>
        <end position="449"/>
    </location>
</feature>
<organism evidence="4 5">
    <name type="scientific">Marinobacter halophilus</name>
    <dbReference type="NCBI Taxonomy" id="1323740"/>
    <lineage>
        <taxon>Bacteria</taxon>
        <taxon>Pseudomonadati</taxon>
        <taxon>Pseudomonadota</taxon>
        <taxon>Gammaproteobacteria</taxon>
        <taxon>Pseudomonadales</taxon>
        <taxon>Marinobacteraceae</taxon>
        <taxon>Marinobacter</taxon>
    </lineage>
</organism>
<reference evidence="4 5" key="1">
    <citation type="submission" date="2018-03" db="EMBL/GenBank/DDBJ databases">
        <title>Marinobacter brunus sp. nov., a marine bacterium of Gamma-proteobacteria isolated from the surface seawater of the South China Sea.</title>
        <authorList>
            <person name="Cheng H."/>
            <person name="Wu Y.-H."/>
            <person name="Xamxidin M."/>
            <person name="Xu X.-W."/>
        </authorList>
    </citation>
    <scope>NUCLEOTIDE SEQUENCE [LARGE SCALE GENOMIC DNA]</scope>
    <source>
        <strain evidence="4 5">JCM 30472</strain>
    </source>
</reference>
<feature type="signal peptide" evidence="3">
    <location>
        <begin position="1"/>
        <end position="22"/>
    </location>
</feature>
<evidence type="ECO:0000313" key="4">
    <source>
        <dbReference type="EMBL" id="PSF06733.1"/>
    </source>
</evidence>
<proteinExistence type="predicted"/>
<accession>A0A2T1KAE3</accession>
<keyword evidence="5" id="KW-1185">Reference proteome</keyword>
<evidence type="ECO:0000256" key="1">
    <source>
        <dbReference type="SAM" id="MobiDB-lite"/>
    </source>
</evidence>
<protein>
    <submittedName>
        <fullName evidence="4">Protein BatD</fullName>
    </submittedName>
</protein>
<dbReference type="EMBL" id="PXNN01000017">
    <property type="protein sequence ID" value="PSF06733.1"/>
    <property type="molecule type" value="Genomic_DNA"/>
</dbReference>
<evidence type="ECO:0000313" key="5">
    <source>
        <dbReference type="Proteomes" id="UP000238385"/>
    </source>
</evidence>
<sequence length="575" mass="63423">MVKRYMPAAVSLWLLLVMAAPAAWANALTVEPDRTQLYEGEVLTLTVKGSMKIDINLTNLFSFDLSQLPSPNIEKVQPDFEILARNQRYSVQTVNNEMVGEITWTYQLAPARTGTLTIPELTFQDSTSAPVTVEVLGGTPPNQPTPSRDSFIELSADKADVYVQEQLVLTIQLYFSGNLIRGELSEPAHPDAIIESLGKQREFARYRDGTRYRVVERRYAIFPQQAGELSLAPISFEGQARDASGQLRFLRDRQQLFDVRVKPVPDSYPAGQPWLPALEMTLTEEGLPATDELSAGSNLNRRLTLQAVGLPSEALPALPQAVPDAIRSYPEQPLRNTETTPDGLRSTLQQMSAMVPVQAGDAVLPAIRIPWWNTQTDQLEYAELPARPYRIKGDSAMIAAPASDAAQAPGSPPSVTSPQPPGDEQTSPWLISTLVLAGLWLVTAALWWLSRRRRNEQVQPERTGNANEKQAFTKLKQAIQAGSTQGSTLLVTWARLRYPEQGLVTLEDVLRFSGDPALADALRQYQKGLFSKQRTTSGDEEGKRLITALERLRATRKTAESTPGLAPLYPAGLSN</sequence>
<dbReference type="PANTHER" id="PTHR40940">
    <property type="entry name" value="PROTEIN BATD-RELATED"/>
    <property type="match status" value="1"/>
</dbReference>
<evidence type="ECO:0000256" key="3">
    <source>
        <dbReference type="SAM" id="SignalP"/>
    </source>
</evidence>
<dbReference type="OrthoDB" id="5293418at2"/>
<dbReference type="PANTHER" id="PTHR40940:SF1">
    <property type="entry name" value="PROTEIN BATD"/>
    <property type="match status" value="1"/>
</dbReference>
<keyword evidence="2" id="KW-0472">Membrane</keyword>
<keyword evidence="3" id="KW-0732">Signal</keyword>
<name>A0A2T1KAE3_9GAMM</name>
<dbReference type="Proteomes" id="UP000238385">
    <property type="component" value="Unassembled WGS sequence"/>
</dbReference>
<feature type="region of interest" description="Disordered" evidence="1">
    <location>
        <begin position="401"/>
        <end position="426"/>
    </location>
</feature>
<feature type="chain" id="PRO_5015473951" evidence="3">
    <location>
        <begin position="23"/>
        <end position="575"/>
    </location>
</feature>